<protein>
    <submittedName>
        <fullName evidence="1">Uncharacterized protein</fullName>
    </submittedName>
</protein>
<sequence length="55" mass="6087">MSKFQELKQELEECACPNCLGVGKVLMQKQGIHSVISGFVRRAKAQALILPVVFL</sequence>
<proteinExistence type="predicted"/>
<evidence type="ECO:0000313" key="2">
    <source>
        <dbReference type="Proteomes" id="UP000240665"/>
    </source>
</evidence>
<reference evidence="2" key="1">
    <citation type="journal article" date="2018" name="Front. Microbiol.">
        <title>Identification and Characterization of T5-Like Bacteriophages Representing Two Novel Subgroups from Food Products.</title>
        <authorList>
            <person name="Svab D."/>
            <person name="Falgenhauer L."/>
            <person name="Rohde M."/>
            <person name="Szabo J."/>
            <person name="Chakraborty T."/>
            <person name="Toth I."/>
        </authorList>
    </citation>
    <scope>NUCLEOTIDE SEQUENCE [LARGE SCALE GENOMIC DNA]</scope>
</reference>
<dbReference type="EMBL" id="MF431731">
    <property type="protein sequence ID" value="ASU01678.1"/>
    <property type="molecule type" value="Genomic_DNA"/>
</dbReference>
<dbReference type="Proteomes" id="UP000240665">
    <property type="component" value="Segment"/>
</dbReference>
<organism evidence="1 2">
    <name type="scientific">Bacteriophage T5-like pork27</name>
    <dbReference type="NCBI Taxonomy" id="2024331"/>
    <lineage>
        <taxon>Viruses</taxon>
        <taxon>Duplodnaviria</taxon>
        <taxon>Heunggongvirae</taxon>
        <taxon>Uroviricota</taxon>
        <taxon>Caudoviricetes</taxon>
        <taxon>Demerecviridae</taxon>
        <taxon>Markadamsvirinae</taxon>
        <taxon>Tequintavirus</taxon>
        <taxon>Tequintavirus chee24</taxon>
    </lineage>
</organism>
<gene>
    <name evidence="1" type="ORF">P27_0073</name>
</gene>
<accession>A0A2K8H6H1</accession>
<name>A0A2K8H6H1_9CAUD</name>
<evidence type="ECO:0000313" key="1">
    <source>
        <dbReference type="EMBL" id="ASU01678.1"/>
    </source>
</evidence>